<accession>A0A1Q4P0G0</accession>
<dbReference type="EMBL" id="MJAO01000010">
    <property type="protein sequence ID" value="OKB66587.1"/>
    <property type="molecule type" value="Genomic_DNA"/>
</dbReference>
<evidence type="ECO:0000313" key="1">
    <source>
        <dbReference type="EMBL" id="OKB66587.1"/>
    </source>
</evidence>
<sequence>MKGKTRQMTAKLAISHESVLARVRYLNSVIQSPAGYLENKDLLAALKSQNGLAKLSVRDFFITPMSLNTLKNRSNDILPGGFITIDNLRRQAEKKLRESTIVKSVTSLSATKQGLRDKIKVQEKIISQLWDEIALVTNIFRESIVLAKQFADKCPDPADQSLFKKRRRELLSMLSLSKLPPPMPSCEDLSDVE</sequence>
<evidence type="ECO:0000313" key="2">
    <source>
        <dbReference type="Proteomes" id="UP000185770"/>
    </source>
</evidence>
<dbReference type="Proteomes" id="UP000185770">
    <property type="component" value="Unassembled WGS sequence"/>
</dbReference>
<reference evidence="1 2" key="1">
    <citation type="submission" date="2016-09" db="EMBL/GenBank/DDBJ databases">
        <title>Serratia marcescens MSU-97 and epiphytic antimycotic-producing bacteria.</title>
        <authorList>
            <person name="Matilla M.A."/>
        </authorList>
    </citation>
    <scope>NUCLEOTIDE SEQUENCE [LARGE SCALE GENOMIC DNA]</scope>
    <source>
        <strain evidence="1 2">MSU-97</strain>
    </source>
</reference>
<dbReference type="RefSeq" id="WP_073532257.1">
    <property type="nucleotide sequence ID" value="NZ_MJAO01000010.1"/>
</dbReference>
<gene>
    <name evidence="1" type="ORF">BHU62_12010</name>
</gene>
<name>A0A1Q4P0G0_SERMA</name>
<protein>
    <submittedName>
        <fullName evidence="1">Uncharacterized protein</fullName>
    </submittedName>
</protein>
<proteinExistence type="predicted"/>
<organism evidence="1 2">
    <name type="scientific">Serratia marcescens</name>
    <dbReference type="NCBI Taxonomy" id="615"/>
    <lineage>
        <taxon>Bacteria</taxon>
        <taxon>Pseudomonadati</taxon>
        <taxon>Pseudomonadota</taxon>
        <taxon>Gammaproteobacteria</taxon>
        <taxon>Enterobacterales</taxon>
        <taxon>Yersiniaceae</taxon>
        <taxon>Serratia</taxon>
    </lineage>
</organism>
<dbReference type="OrthoDB" id="6406478at2"/>
<comment type="caution">
    <text evidence="1">The sequence shown here is derived from an EMBL/GenBank/DDBJ whole genome shotgun (WGS) entry which is preliminary data.</text>
</comment>
<dbReference type="AlphaFoldDB" id="A0A1Q4P0G0"/>